<dbReference type="Gene3D" id="1.20.910.10">
    <property type="entry name" value="Heme oxygenase-like"/>
    <property type="match status" value="1"/>
</dbReference>
<reference evidence="1 2" key="1">
    <citation type="journal article" date="2012" name="Science">
        <title>The Paleozoic origin of enzymatic lignin decomposition reconstructed from 31 fungal genomes.</title>
        <authorList>
            <person name="Floudas D."/>
            <person name="Binder M."/>
            <person name="Riley R."/>
            <person name="Barry K."/>
            <person name="Blanchette R.A."/>
            <person name="Henrissat B."/>
            <person name="Martinez A.T."/>
            <person name="Otillar R."/>
            <person name="Spatafora J.W."/>
            <person name="Yadav J.S."/>
            <person name="Aerts A."/>
            <person name="Benoit I."/>
            <person name="Boyd A."/>
            <person name="Carlson A."/>
            <person name="Copeland A."/>
            <person name="Coutinho P.M."/>
            <person name="de Vries R.P."/>
            <person name="Ferreira P."/>
            <person name="Findley K."/>
            <person name="Foster B."/>
            <person name="Gaskell J."/>
            <person name="Glotzer D."/>
            <person name="Gorecki P."/>
            <person name="Heitman J."/>
            <person name="Hesse C."/>
            <person name="Hori C."/>
            <person name="Igarashi K."/>
            <person name="Jurgens J.A."/>
            <person name="Kallen N."/>
            <person name="Kersten P."/>
            <person name="Kohler A."/>
            <person name="Kuees U."/>
            <person name="Kumar T.K.A."/>
            <person name="Kuo A."/>
            <person name="LaButti K."/>
            <person name="Larrondo L.F."/>
            <person name="Lindquist E."/>
            <person name="Ling A."/>
            <person name="Lombard V."/>
            <person name="Lucas S."/>
            <person name="Lundell T."/>
            <person name="Martin R."/>
            <person name="McLaughlin D.J."/>
            <person name="Morgenstern I."/>
            <person name="Morin E."/>
            <person name="Murat C."/>
            <person name="Nagy L.G."/>
            <person name="Nolan M."/>
            <person name="Ohm R.A."/>
            <person name="Patyshakuliyeva A."/>
            <person name="Rokas A."/>
            <person name="Ruiz-Duenas F.J."/>
            <person name="Sabat G."/>
            <person name="Salamov A."/>
            <person name="Samejima M."/>
            <person name="Schmutz J."/>
            <person name="Slot J.C."/>
            <person name="St John F."/>
            <person name="Stenlid J."/>
            <person name="Sun H."/>
            <person name="Sun S."/>
            <person name="Syed K."/>
            <person name="Tsang A."/>
            <person name="Wiebenga A."/>
            <person name="Young D."/>
            <person name="Pisabarro A."/>
            <person name="Eastwood D.C."/>
            <person name="Martin F."/>
            <person name="Cullen D."/>
            <person name="Grigoriev I.V."/>
            <person name="Hibbett D.S."/>
        </authorList>
    </citation>
    <scope>NUCLEOTIDE SEQUENCE</scope>
    <source>
        <strain evidence="2">FP-58527</strain>
    </source>
</reference>
<dbReference type="HOGENOM" id="CLU_1953914_0_0_1"/>
<gene>
    <name evidence="1" type="ORF">FOMPIDRAFT_1081943</name>
</gene>
<dbReference type="AlphaFoldDB" id="S8E9V4"/>
<evidence type="ECO:0000313" key="1">
    <source>
        <dbReference type="EMBL" id="EPT00089.1"/>
    </source>
</evidence>
<dbReference type="Proteomes" id="UP000015241">
    <property type="component" value="Unassembled WGS sequence"/>
</dbReference>
<dbReference type="EMBL" id="KE504151">
    <property type="protein sequence ID" value="EPT00089.1"/>
    <property type="molecule type" value="Genomic_DNA"/>
</dbReference>
<evidence type="ECO:0000313" key="2">
    <source>
        <dbReference type="Proteomes" id="UP000015241"/>
    </source>
</evidence>
<keyword evidence="2" id="KW-1185">Reference proteome</keyword>
<sequence>RDLVARLIEDNQDIWQQLLLNPFVEAMKTEGPDNETVTAGYKWYEVQDYWYCIRQVAIDIERAYSAQSLAELNNSLSDIASDSAYAFASIQVTTSPLPEGLGLNESAVLNAPATAALNQYTDFQLVVAK</sequence>
<protein>
    <submittedName>
        <fullName evidence="1">Uncharacterized protein</fullName>
    </submittedName>
</protein>
<name>S8E9V4_FOMSC</name>
<dbReference type="SUPFAM" id="SSF48613">
    <property type="entry name" value="Heme oxygenase-like"/>
    <property type="match status" value="1"/>
</dbReference>
<organism evidence="1 2">
    <name type="scientific">Fomitopsis schrenkii</name>
    <name type="common">Brown rot fungus</name>
    <dbReference type="NCBI Taxonomy" id="2126942"/>
    <lineage>
        <taxon>Eukaryota</taxon>
        <taxon>Fungi</taxon>
        <taxon>Dikarya</taxon>
        <taxon>Basidiomycota</taxon>
        <taxon>Agaricomycotina</taxon>
        <taxon>Agaricomycetes</taxon>
        <taxon>Polyporales</taxon>
        <taxon>Fomitopsis</taxon>
    </lineage>
</organism>
<dbReference type="InterPro" id="IPR016084">
    <property type="entry name" value="Haem_Oase-like_multi-hlx"/>
</dbReference>
<proteinExistence type="predicted"/>
<dbReference type="InParanoid" id="S8E9V4"/>
<dbReference type="OrthoDB" id="2792107at2759"/>
<feature type="non-terminal residue" evidence="1">
    <location>
        <position position="1"/>
    </location>
</feature>
<accession>S8E9V4</accession>
<dbReference type="STRING" id="743788.S8E9V4"/>
<feature type="non-terminal residue" evidence="1">
    <location>
        <position position="129"/>
    </location>
</feature>